<accession>A0ABU9AAY8</accession>
<dbReference type="PANTHER" id="PTHR46889">
    <property type="entry name" value="TRANSPOSASE INSF FOR INSERTION SEQUENCE IS3B-RELATED"/>
    <property type="match status" value="1"/>
</dbReference>
<sequence>MPAPKKYPDEIRERSVRLVLDLVEGEEQVNVTAACTRVGEQLGINRDTLRGWVKQVQIDQGVRVGTSTSERDRIRALEKENAELRRANAILRTASGFLRGGARPPQRQQVIDYIDAHRGRFGVEPICTVLAGSGVPIAPSSYYAARTRPPSARARRDEFLKVEIGRVFAENYRVYGADKIWAALNREGTRVARCTVERLMRELGIRGAVRGRTVRTTVVEHGAQRPADLVERRFRAPGPNRLWVADLTYLRTFSGWVYAAFVVDVYSRMVVGWQLARHLRTDLALDALEMALWRRELQQADISGLVHHSDRGVQYLAIRYTERLAEAGAVGSVGSRGDSYDNALAESFNGLFKTELIRPQGPWRGLDDLEIATLEYIDWFNHRRLHGELGMITPTEAEATYYRDHAPQQHAERAEPSLH</sequence>
<dbReference type="Gene3D" id="1.10.10.10">
    <property type="entry name" value="Winged helix-like DNA-binding domain superfamily/Winged helix DNA-binding domain"/>
    <property type="match status" value="1"/>
</dbReference>
<dbReference type="InterPro" id="IPR036388">
    <property type="entry name" value="WH-like_DNA-bd_sf"/>
</dbReference>
<feature type="coiled-coil region" evidence="2">
    <location>
        <begin position="67"/>
        <end position="94"/>
    </location>
</feature>
<dbReference type="RefSeq" id="WP_346107741.1">
    <property type="nucleotide sequence ID" value="NZ_BAAAOD010000077.1"/>
</dbReference>
<dbReference type="InterPro" id="IPR025948">
    <property type="entry name" value="HTH-like_dom"/>
</dbReference>
<evidence type="ECO:0000256" key="1">
    <source>
        <dbReference type="ARBA" id="ARBA00002286"/>
    </source>
</evidence>
<feature type="domain" description="Integrase catalytic" evidence="3">
    <location>
        <begin position="235"/>
        <end position="402"/>
    </location>
</feature>
<dbReference type="Pfam" id="PF13276">
    <property type="entry name" value="HTH_21"/>
    <property type="match status" value="1"/>
</dbReference>
<dbReference type="InterPro" id="IPR012337">
    <property type="entry name" value="RNaseH-like_sf"/>
</dbReference>
<dbReference type="Pfam" id="PF13333">
    <property type="entry name" value="rve_2"/>
    <property type="match status" value="1"/>
</dbReference>
<dbReference type="Pfam" id="PF01527">
    <property type="entry name" value="HTH_Tnp_1"/>
    <property type="match status" value="1"/>
</dbReference>
<evidence type="ECO:0000313" key="5">
    <source>
        <dbReference type="Proteomes" id="UP001367513"/>
    </source>
</evidence>
<dbReference type="InterPro" id="IPR050900">
    <property type="entry name" value="Transposase_IS3/IS150/IS904"/>
</dbReference>
<comment type="caution">
    <text evidence="4">The sequence shown here is derived from an EMBL/GenBank/DDBJ whole genome shotgun (WGS) entry which is preliminary data.</text>
</comment>
<proteinExistence type="predicted"/>
<dbReference type="Gene3D" id="3.30.420.10">
    <property type="entry name" value="Ribonuclease H-like superfamily/Ribonuclease H"/>
    <property type="match status" value="1"/>
</dbReference>
<dbReference type="EMBL" id="JBBPIX010000003">
    <property type="protein sequence ID" value="MEK6463567.1"/>
    <property type="molecule type" value="Genomic_DNA"/>
</dbReference>
<dbReference type="SUPFAM" id="SSF46689">
    <property type="entry name" value="Homeodomain-like"/>
    <property type="match status" value="1"/>
</dbReference>
<evidence type="ECO:0000256" key="2">
    <source>
        <dbReference type="SAM" id="Coils"/>
    </source>
</evidence>
<keyword evidence="5" id="KW-1185">Reference proteome</keyword>
<dbReference type="Proteomes" id="UP001367513">
    <property type="component" value="Unassembled WGS sequence"/>
</dbReference>
<dbReference type="PROSITE" id="PS50994">
    <property type="entry name" value="INTEGRASE"/>
    <property type="match status" value="1"/>
</dbReference>
<dbReference type="PANTHER" id="PTHR46889:SF4">
    <property type="entry name" value="TRANSPOSASE INSO FOR INSERTION SEQUENCE ELEMENT IS911B-RELATED"/>
    <property type="match status" value="1"/>
</dbReference>
<dbReference type="SUPFAM" id="SSF53098">
    <property type="entry name" value="Ribonuclease H-like"/>
    <property type="match status" value="1"/>
</dbReference>
<keyword evidence="2" id="KW-0175">Coiled coil</keyword>
<dbReference type="InterPro" id="IPR001584">
    <property type="entry name" value="Integrase_cat-core"/>
</dbReference>
<dbReference type="Pfam" id="PF00665">
    <property type="entry name" value="rve"/>
    <property type="match status" value="1"/>
</dbReference>
<dbReference type="InterPro" id="IPR036397">
    <property type="entry name" value="RNaseH_sf"/>
</dbReference>
<evidence type="ECO:0000259" key="3">
    <source>
        <dbReference type="PROSITE" id="PS50994"/>
    </source>
</evidence>
<dbReference type="InterPro" id="IPR002514">
    <property type="entry name" value="Transposase_8"/>
</dbReference>
<reference evidence="4 5" key="1">
    <citation type="submission" date="2024-03" db="EMBL/GenBank/DDBJ databases">
        <title>Draft genome sequence of Pseudonocardia carboxydivorans JCM 14827.</title>
        <authorList>
            <person name="Duangmal K."/>
        </authorList>
    </citation>
    <scope>NUCLEOTIDE SEQUENCE [LARGE SCALE GENOMIC DNA]</scope>
    <source>
        <strain evidence="4 5">JCM 14827</strain>
    </source>
</reference>
<dbReference type="InterPro" id="IPR048020">
    <property type="entry name" value="Transpos_IS3"/>
</dbReference>
<organism evidence="4 5">
    <name type="scientific">Pseudonocardia alni subsp. carboxydivorans</name>
    <dbReference type="NCBI Taxonomy" id="415010"/>
    <lineage>
        <taxon>Bacteria</taxon>
        <taxon>Bacillati</taxon>
        <taxon>Actinomycetota</taxon>
        <taxon>Actinomycetes</taxon>
        <taxon>Pseudonocardiales</taxon>
        <taxon>Pseudonocardiaceae</taxon>
        <taxon>Pseudonocardia</taxon>
    </lineage>
</organism>
<gene>
    <name evidence="4" type="ORF">WG925_07445</name>
</gene>
<protein>
    <submittedName>
        <fullName evidence="4">IS3 family transposase</fullName>
    </submittedName>
</protein>
<evidence type="ECO:0000313" key="4">
    <source>
        <dbReference type="EMBL" id="MEK6463567.1"/>
    </source>
</evidence>
<name>A0ABU9AAY8_PSEA5</name>
<dbReference type="InterPro" id="IPR009057">
    <property type="entry name" value="Homeodomain-like_sf"/>
</dbReference>
<comment type="function">
    <text evidence="1">Involved in the transposition of the insertion sequence.</text>
</comment>
<dbReference type="NCBIfam" id="NF033516">
    <property type="entry name" value="transpos_IS3"/>
    <property type="match status" value="1"/>
</dbReference>